<comment type="catalytic activity">
    <reaction evidence="4 5">
        <text>[thioredoxin]-disulfide + L-methionine + H2O = L-methionine (S)-S-oxide + [thioredoxin]-dithiol</text>
        <dbReference type="Rhea" id="RHEA:19993"/>
        <dbReference type="Rhea" id="RHEA-COMP:10698"/>
        <dbReference type="Rhea" id="RHEA-COMP:10700"/>
        <dbReference type="ChEBI" id="CHEBI:15377"/>
        <dbReference type="ChEBI" id="CHEBI:29950"/>
        <dbReference type="ChEBI" id="CHEBI:50058"/>
        <dbReference type="ChEBI" id="CHEBI:57844"/>
        <dbReference type="ChEBI" id="CHEBI:58772"/>
        <dbReference type="EC" id="1.8.4.11"/>
    </reaction>
</comment>
<keyword evidence="8" id="KW-1185">Reference proteome</keyword>
<evidence type="ECO:0000256" key="1">
    <source>
        <dbReference type="ARBA" id="ARBA00005591"/>
    </source>
</evidence>
<dbReference type="NCBIfam" id="TIGR00401">
    <property type="entry name" value="msrA"/>
    <property type="match status" value="1"/>
</dbReference>
<dbReference type="SUPFAM" id="SSF55068">
    <property type="entry name" value="Peptide methionine sulfoxide reductase"/>
    <property type="match status" value="1"/>
</dbReference>
<evidence type="ECO:0000256" key="2">
    <source>
        <dbReference type="ARBA" id="ARBA00023002"/>
    </source>
</evidence>
<dbReference type="Proteomes" id="UP000195985">
    <property type="component" value="Unassembled WGS sequence"/>
</dbReference>
<dbReference type="GO" id="GO:0008113">
    <property type="term" value="F:peptide-methionine (S)-S-oxide reductase activity"/>
    <property type="evidence" value="ECO:0007669"/>
    <property type="project" value="UniProtKB-UniRule"/>
</dbReference>
<dbReference type="Pfam" id="PF01625">
    <property type="entry name" value="PMSR"/>
    <property type="match status" value="1"/>
</dbReference>
<organism evidence="7 8">
    <name type="scientific">Trichococcus pasteurii</name>
    <dbReference type="NCBI Taxonomy" id="43064"/>
    <lineage>
        <taxon>Bacteria</taxon>
        <taxon>Bacillati</taxon>
        <taxon>Bacillota</taxon>
        <taxon>Bacilli</taxon>
        <taxon>Lactobacillales</taxon>
        <taxon>Carnobacteriaceae</taxon>
        <taxon>Trichococcus</taxon>
    </lineage>
</organism>
<feature type="active site" evidence="5">
    <location>
        <position position="33"/>
    </location>
</feature>
<dbReference type="HAMAP" id="MF_01401">
    <property type="entry name" value="MsrA"/>
    <property type="match status" value="1"/>
</dbReference>
<dbReference type="InterPro" id="IPR002569">
    <property type="entry name" value="Met_Sox_Rdtase_MsrA_dom"/>
</dbReference>
<comment type="catalytic activity">
    <reaction evidence="3 5">
        <text>L-methionyl-[protein] + [thioredoxin]-disulfide + H2O = L-methionyl-(S)-S-oxide-[protein] + [thioredoxin]-dithiol</text>
        <dbReference type="Rhea" id="RHEA:14217"/>
        <dbReference type="Rhea" id="RHEA-COMP:10698"/>
        <dbReference type="Rhea" id="RHEA-COMP:10700"/>
        <dbReference type="Rhea" id="RHEA-COMP:12313"/>
        <dbReference type="Rhea" id="RHEA-COMP:12315"/>
        <dbReference type="ChEBI" id="CHEBI:15377"/>
        <dbReference type="ChEBI" id="CHEBI:16044"/>
        <dbReference type="ChEBI" id="CHEBI:29950"/>
        <dbReference type="ChEBI" id="CHEBI:44120"/>
        <dbReference type="ChEBI" id="CHEBI:50058"/>
        <dbReference type="EC" id="1.8.4.11"/>
    </reaction>
</comment>
<dbReference type="PANTHER" id="PTHR43774">
    <property type="entry name" value="PEPTIDE METHIONINE SULFOXIDE REDUCTASE"/>
    <property type="match status" value="1"/>
</dbReference>
<dbReference type="GO" id="GO:0033744">
    <property type="term" value="F:L-methionine:thioredoxin-disulfide S-oxidoreductase activity"/>
    <property type="evidence" value="ECO:0007669"/>
    <property type="project" value="RHEA"/>
</dbReference>
<sequence length="195" mass="22152">MRVIQSFQTKMQTKGMMIVTESKLEKATFAGGCFWCMVKPFDSLPGIESVVSGYTGGHKDNPTYEEVCSGTTGHTEAVQITFDPAVFPYKDLVEVYWQQTDPTDAMGQFVDRGTSYRPVIFYHTPEQKEIAEASKQALQDSGKFTKPIVTSIEPAQPFYAAEEYHQDFYKKSSAHYHGYRSHSGRDSYIESHWKK</sequence>
<dbReference type="EMBL" id="FWEY01000004">
    <property type="protein sequence ID" value="SLM52108.1"/>
    <property type="molecule type" value="Genomic_DNA"/>
</dbReference>
<protein>
    <recommendedName>
        <fullName evidence="5">Peptide methionine sulfoxide reductase MsrA</fullName>
        <shortName evidence="5">Protein-methionine-S-oxide reductase</shortName>
        <ecNumber evidence="5">1.8.4.11</ecNumber>
    </recommendedName>
    <alternativeName>
        <fullName evidence="5">Peptide-methionine (S)-S-oxide reductase</fullName>
        <shortName evidence="5">Peptide Met(O) reductase</shortName>
    </alternativeName>
</protein>
<evidence type="ECO:0000313" key="8">
    <source>
        <dbReference type="Proteomes" id="UP000195985"/>
    </source>
</evidence>
<accession>A0A1W1IGF8</accession>
<evidence type="ECO:0000313" key="7">
    <source>
        <dbReference type="EMBL" id="SLM52108.1"/>
    </source>
</evidence>
<feature type="domain" description="Peptide methionine sulphoxide reductase MsrA" evidence="6">
    <location>
        <begin position="26"/>
        <end position="177"/>
    </location>
</feature>
<comment type="function">
    <text evidence="5">Has an important function as a repair enzyme for proteins that have been inactivated by oxidation. Catalyzes the reversible oxidation-reduction of methionine sulfoxide in proteins to methionine.</text>
</comment>
<gene>
    <name evidence="5" type="primary">msrA</name>
    <name evidence="7" type="ORF">TPAS_1789</name>
</gene>
<evidence type="ECO:0000259" key="6">
    <source>
        <dbReference type="Pfam" id="PF01625"/>
    </source>
</evidence>
<dbReference type="EC" id="1.8.4.11" evidence="5"/>
<proteinExistence type="inferred from homology"/>
<dbReference type="AlphaFoldDB" id="A0A1W1IGF8"/>
<dbReference type="InterPro" id="IPR036509">
    <property type="entry name" value="Met_Sox_Rdtase_MsrA_sf"/>
</dbReference>
<reference evidence="8" key="1">
    <citation type="submission" date="2016-04" db="EMBL/GenBank/DDBJ databases">
        <authorList>
            <person name="Strepis N."/>
        </authorList>
    </citation>
    <scope>NUCLEOTIDE SEQUENCE [LARGE SCALE GENOMIC DNA]</scope>
</reference>
<dbReference type="STRING" id="43064.SAMN04488086_1112"/>
<evidence type="ECO:0000256" key="5">
    <source>
        <dbReference type="HAMAP-Rule" id="MF_01401"/>
    </source>
</evidence>
<dbReference type="Gene3D" id="3.30.1060.10">
    <property type="entry name" value="Peptide methionine sulphoxide reductase MsrA"/>
    <property type="match status" value="1"/>
</dbReference>
<evidence type="ECO:0000256" key="4">
    <source>
        <dbReference type="ARBA" id="ARBA00048782"/>
    </source>
</evidence>
<dbReference type="PANTHER" id="PTHR43774:SF1">
    <property type="entry name" value="PEPTIDE METHIONINE SULFOXIDE REDUCTASE MSRA 2"/>
    <property type="match status" value="1"/>
</dbReference>
<name>A0A1W1IGF8_9LACT</name>
<comment type="similarity">
    <text evidence="1 5">Belongs to the MsrA Met sulfoxide reductase family.</text>
</comment>
<dbReference type="FunFam" id="3.30.1060.10:FF:000003">
    <property type="entry name" value="Peptide methionine sulfoxide reductase MsrA"/>
    <property type="match status" value="1"/>
</dbReference>
<keyword evidence="2 5" id="KW-0560">Oxidoreductase</keyword>
<evidence type="ECO:0000256" key="3">
    <source>
        <dbReference type="ARBA" id="ARBA00047806"/>
    </source>
</evidence>